<feature type="compositionally biased region" description="Basic residues" evidence="1">
    <location>
        <begin position="86"/>
        <end position="95"/>
    </location>
</feature>
<dbReference type="AlphaFoldDB" id="A0A1Z1WRW7"/>
<dbReference type="KEGG" id="salf:SMD44_08663"/>
<proteinExistence type="predicted"/>
<evidence type="ECO:0000313" key="3">
    <source>
        <dbReference type="Proteomes" id="UP000195880"/>
    </source>
</evidence>
<feature type="region of interest" description="Disordered" evidence="1">
    <location>
        <begin position="56"/>
        <end position="95"/>
    </location>
</feature>
<dbReference type="EMBL" id="CP021748">
    <property type="protein sequence ID" value="ARX89176.1"/>
    <property type="molecule type" value="Genomic_DNA"/>
</dbReference>
<reference evidence="2 3" key="1">
    <citation type="submission" date="2017-05" db="EMBL/GenBank/DDBJ databases">
        <title>Streptomyces alboflavus Genome sequencing and assembly.</title>
        <authorList>
            <person name="Wang Y."/>
            <person name="Du B."/>
            <person name="Ding Y."/>
            <person name="Liu H."/>
            <person name="Hou Q."/>
            <person name="Liu K."/>
            <person name="Wang C."/>
            <person name="Yao L."/>
        </authorList>
    </citation>
    <scope>NUCLEOTIDE SEQUENCE [LARGE SCALE GENOMIC DNA]</scope>
    <source>
        <strain evidence="2 3">MDJK44</strain>
    </source>
</reference>
<name>A0A1Z1WRW7_9ACTN</name>
<accession>A0A1Z1WRW7</accession>
<protein>
    <submittedName>
        <fullName evidence="2">Uncharacterized protein</fullName>
    </submittedName>
</protein>
<gene>
    <name evidence="2" type="ORF">SMD44_08663</name>
</gene>
<keyword evidence="3" id="KW-1185">Reference proteome</keyword>
<dbReference type="Proteomes" id="UP000195880">
    <property type="component" value="Chromosome"/>
</dbReference>
<evidence type="ECO:0000313" key="2">
    <source>
        <dbReference type="EMBL" id="ARX89176.1"/>
    </source>
</evidence>
<organism evidence="2 3">
    <name type="scientific">Streptomyces alboflavus</name>
    <dbReference type="NCBI Taxonomy" id="67267"/>
    <lineage>
        <taxon>Bacteria</taxon>
        <taxon>Bacillati</taxon>
        <taxon>Actinomycetota</taxon>
        <taxon>Actinomycetes</taxon>
        <taxon>Kitasatosporales</taxon>
        <taxon>Streptomycetaceae</taxon>
        <taxon>Streptomyces</taxon>
    </lineage>
</organism>
<sequence length="95" mass="10279">MSAWPTMARRTPTTDQTAITFHAFLVEKPGQGADHVVPPASACHRGSPAVFKTITGERGDRPARDENGTGTGVRDRPPTRTLVLVRTHRRSPAPP</sequence>
<evidence type="ECO:0000256" key="1">
    <source>
        <dbReference type="SAM" id="MobiDB-lite"/>
    </source>
</evidence>
<feature type="compositionally biased region" description="Basic and acidic residues" evidence="1">
    <location>
        <begin position="56"/>
        <end position="78"/>
    </location>
</feature>